<proteinExistence type="predicted"/>
<dbReference type="InterPro" id="IPR001173">
    <property type="entry name" value="Glyco_trans_2-like"/>
</dbReference>
<feature type="domain" description="Galactosyltransferase C-terminal" evidence="3">
    <location>
        <begin position="212"/>
        <end position="259"/>
    </location>
</feature>
<dbReference type="Gene3D" id="3.90.550.10">
    <property type="entry name" value="Spore Coat Polysaccharide Biosynthesis Protein SpsA, Chain A"/>
    <property type="match status" value="1"/>
</dbReference>
<gene>
    <name evidence="4" type="ORF">DFJ66_2324</name>
</gene>
<dbReference type="SUPFAM" id="SSF53448">
    <property type="entry name" value="Nucleotide-diphospho-sugar transferases"/>
    <property type="match status" value="1"/>
</dbReference>
<dbReference type="PANTHER" id="PTHR43685:SF3">
    <property type="entry name" value="SLR2126 PROTEIN"/>
    <property type="match status" value="1"/>
</dbReference>
<comment type="caution">
    <text evidence="4">The sequence shown here is derived from an EMBL/GenBank/DDBJ whole genome shotgun (WGS) entry which is preliminary data.</text>
</comment>
<dbReference type="EMBL" id="RBXR01000001">
    <property type="protein sequence ID" value="RKT69129.1"/>
    <property type="molecule type" value="Genomic_DNA"/>
</dbReference>
<dbReference type="RefSeq" id="WP_170199278.1">
    <property type="nucleotide sequence ID" value="NZ_JBIUBA010000035.1"/>
</dbReference>
<evidence type="ECO:0000313" key="4">
    <source>
        <dbReference type="EMBL" id="RKT69129.1"/>
    </source>
</evidence>
<keyword evidence="5" id="KW-1185">Reference proteome</keyword>
<dbReference type="Proteomes" id="UP000272729">
    <property type="component" value="Unassembled WGS sequence"/>
</dbReference>
<dbReference type="CDD" id="cd00761">
    <property type="entry name" value="Glyco_tranf_GTA_type"/>
    <property type="match status" value="1"/>
</dbReference>
<protein>
    <submittedName>
        <fullName evidence="4">Galactosyltransferase-like protein</fullName>
    </submittedName>
</protein>
<organism evidence="4 5">
    <name type="scientific">Saccharothrix variisporea</name>
    <dbReference type="NCBI Taxonomy" id="543527"/>
    <lineage>
        <taxon>Bacteria</taxon>
        <taxon>Bacillati</taxon>
        <taxon>Actinomycetota</taxon>
        <taxon>Actinomycetes</taxon>
        <taxon>Pseudonocardiales</taxon>
        <taxon>Pseudonocardiaceae</taxon>
        <taxon>Saccharothrix</taxon>
    </lineage>
</organism>
<keyword evidence="4" id="KW-0328">Glycosyltransferase</keyword>
<evidence type="ECO:0000256" key="1">
    <source>
        <dbReference type="ARBA" id="ARBA00022679"/>
    </source>
</evidence>
<evidence type="ECO:0000259" key="2">
    <source>
        <dbReference type="Pfam" id="PF00535"/>
    </source>
</evidence>
<keyword evidence="1 4" id="KW-0808">Transferase</keyword>
<dbReference type="InterPro" id="IPR027791">
    <property type="entry name" value="Galactosyl_T_C"/>
</dbReference>
<dbReference type="Pfam" id="PF00535">
    <property type="entry name" value="Glycos_transf_2"/>
    <property type="match status" value="1"/>
</dbReference>
<accession>A0A495X6G9</accession>
<evidence type="ECO:0000313" key="5">
    <source>
        <dbReference type="Proteomes" id="UP000272729"/>
    </source>
</evidence>
<name>A0A495X6G9_9PSEU</name>
<dbReference type="Pfam" id="PF02709">
    <property type="entry name" value="Glyco_transf_7C"/>
    <property type="match status" value="1"/>
</dbReference>
<dbReference type="AlphaFoldDB" id="A0A495X6G9"/>
<dbReference type="InterPro" id="IPR029044">
    <property type="entry name" value="Nucleotide-diphossugar_trans"/>
</dbReference>
<sequence>MTSASAGPAISVVMPTFDKAPYLELTLASYVGQSLRDYELVVVDDGSTDDTAAVVRRYAERLPITAVRQDNKGRSAARNAGIRAAAGEVVVFSDDDRIVSPDFVAEHAKAFAAGGALLVQGGQRGVLTRWHPELRADERLTALDLELPGSPGSPDLPDREVALVDAHAVETDLDQVLATYGVPEPWWEQHVQRVLEAFPDPADFALSWMIGTTGNMSALREQIVEVGLLDEGFTRWGLEDTDLCYRLVHAGARVVVAPDAVNHHQVHPSTGSKASEWLTNFRHFSRKVDTVEPALFRLLAQGLIDVRTADAVARECAELSRAGRTVLVDELRRRYDDLFRLFEQSMAG</sequence>
<dbReference type="GO" id="GO:0016757">
    <property type="term" value="F:glycosyltransferase activity"/>
    <property type="evidence" value="ECO:0007669"/>
    <property type="project" value="UniProtKB-KW"/>
</dbReference>
<evidence type="ECO:0000259" key="3">
    <source>
        <dbReference type="Pfam" id="PF02709"/>
    </source>
</evidence>
<dbReference type="PANTHER" id="PTHR43685">
    <property type="entry name" value="GLYCOSYLTRANSFERASE"/>
    <property type="match status" value="1"/>
</dbReference>
<feature type="domain" description="Glycosyltransferase 2-like" evidence="2">
    <location>
        <begin position="11"/>
        <end position="128"/>
    </location>
</feature>
<dbReference type="InterPro" id="IPR050834">
    <property type="entry name" value="Glycosyltransf_2"/>
</dbReference>
<reference evidence="4 5" key="1">
    <citation type="submission" date="2018-10" db="EMBL/GenBank/DDBJ databases">
        <title>Sequencing the genomes of 1000 actinobacteria strains.</title>
        <authorList>
            <person name="Klenk H.-P."/>
        </authorList>
    </citation>
    <scope>NUCLEOTIDE SEQUENCE [LARGE SCALE GENOMIC DNA]</scope>
    <source>
        <strain evidence="4 5">DSM 43911</strain>
    </source>
</reference>